<dbReference type="GO" id="GO:0003729">
    <property type="term" value="F:mRNA binding"/>
    <property type="evidence" value="ECO:0007669"/>
    <property type="project" value="TreeGrafter"/>
</dbReference>
<dbReference type="EMBL" id="JAHFXF010000592">
    <property type="protein sequence ID" value="KAG9685128.1"/>
    <property type="molecule type" value="Genomic_DNA"/>
</dbReference>
<dbReference type="Proteomes" id="UP000779574">
    <property type="component" value="Unassembled WGS sequence"/>
</dbReference>
<evidence type="ECO:0000256" key="1">
    <source>
        <dbReference type="SAM" id="Coils"/>
    </source>
</evidence>
<feature type="region of interest" description="Disordered" evidence="2">
    <location>
        <begin position="69"/>
        <end position="92"/>
    </location>
</feature>
<dbReference type="InterPro" id="IPR051114">
    <property type="entry name" value="Mito_RNA_Proc_CCM1"/>
</dbReference>
<sequence>MTELSEAKKLMLLDNQIASPELSLAPTFLCSANLMHVFSLRRSTLQPRLFQQACRLASTTSTRRIIARNRRLAAQQPTPVPRSRSPPQDEEEEAIRWFEQDVDTGATRRIAGNPEELEAAELRQKIAALEKELAEYQNEESDEDMLAALEPEDRAKVEKALKERKQLEADRVDGLNVSLDMPPLTVPLLKKFNTALREAALHPNSVARRKDLWRWYGRAKYSIPALSSMIPKKAWQLLWDIQSAESDTNRERLNHMEQLLRDMASVDVEIMPDQPLVLIETLLSLEKFEQAMYSWQHAHDATPTPSENLLSLGVRLFSQNNRLEKANNIMMQLFDRYPKHDPRIIVPILTADLRAGKDELAFGCYILMSEKLGEDMNMEDYDVVSLTFLEYGKKDYALAVFRDMMLRGPNKEISEEFLGASGMDEAYERVYERMERLTEGLSDPAEVNAISLKALSALPVPWQNKFFFGSWLKKLLGMRQLEAATKVVELMYERGIEPDAKHINGLIGGFFRSGNPELEDRGEKMAWKMIQRRLEAAYKRRCLARGEPVENVPSIRDTEDDGVQLPAHLTRAVPIGTMETYNVLALHYSVKEKWALIHHLNRMRRPAEFKMDTSFFNHYLNMIFNTYHDEKKLWQTFLTEAKHVSPDIETYNILWTAQLEHLNPRMNKDKKATKGYPTPRQLFGLMTSWFHSKSLLHQSWTMKEFTPTVHTKIISSFCLNKDFAGCLVALHGIARMYKEFPDPELARIVLIAVANMSESQPLTIRARRGRQQVPASTVRLKNTSKVMASLAQKRAEAAAGNGIDITTLSVEARKEEALNLLSEFIRLVLVRVHGNTDVAEDSIRQAAMAMQLPDIETGDKDCSNVV</sequence>
<dbReference type="GO" id="GO:0005739">
    <property type="term" value="C:mitochondrion"/>
    <property type="evidence" value="ECO:0007669"/>
    <property type="project" value="TreeGrafter"/>
</dbReference>
<organism evidence="3 4">
    <name type="scientific">Aureobasidium melanogenum</name>
    <name type="common">Aureobasidium pullulans var. melanogenum</name>
    <dbReference type="NCBI Taxonomy" id="46634"/>
    <lineage>
        <taxon>Eukaryota</taxon>
        <taxon>Fungi</taxon>
        <taxon>Dikarya</taxon>
        <taxon>Ascomycota</taxon>
        <taxon>Pezizomycotina</taxon>
        <taxon>Dothideomycetes</taxon>
        <taxon>Dothideomycetidae</taxon>
        <taxon>Dothideales</taxon>
        <taxon>Saccotheciaceae</taxon>
        <taxon>Aureobasidium</taxon>
    </lineage>
</organism>
<evidence type="ECO:0000313" key="4">
    <source>
        <dbReference type="Proteomes" id="UP000779574"/>
    </source>
</evidence>
<reference evidence="3" key="2">
    <citation type="submission" date="2021-08" db="EMBL/GenBank/DDBJ databases">
        <authorList>
            <person name="Gostincar C."/>
            <person name="Sun X."/>
            <person name="Song Z."/>
            <person name="Gunde-Cimerman N."/>
        </authorList>
    </citation>
    <scope>NUCLEOTIDE SEQUENCE</scope>
    <source>
        <strain evidence="3">EXF-9911</strain>
    </source>
</reference>
<dbReference type="InterPro" id="IPR011990">
    <property type="entry name" value="TPR-like_helical_dom_sf"/>
</dbReference>
<dbReference type="GO" id="GO:0007005">
    <property type="term" value="P:mitochondrion organization"/>
    <property type="evidence" value="ECO:0007669"/>
    <property type="project" value="TreeGrafter"/>
</dbReference>
<accession>A0A9P8J4T3</accession>
<gene>
    <name evidence="3" type="ORF">KCU76_g11929</name>
</gene>
<comment type="caution">
    <text evidence="3">The sequence shown here is derived from an EMBL/GenBank/DDBJ whole genome shotgun (WGS) entry which is preliminary data.</text>
</comment>
<feature type="coiled-coil region" evidence="1">
    <location>
        <begin position="119"/>
        <end position="146"/>
    </location>
</feature>
<keyword evidence="1" id="KW-0175">Coiled coil</keyword>
<dbReference type="Gene3D" id="1.25.40.10">
    <property type="entry name" value="Tetratricopeptide repeat domain"/>
    <property type="match status" value="1"/>
</dbReference>
<dbReference type="PANTHER" id="PTHR47934:SF6">
    <property type="entry name" value="MITOCHONDRIAL GROUP I INTRON SPLICING FACTOR CCM1-RELATED"/>
    <property type="match status" value="1"/>
</dbReference>
<dbReference type="PANTHER" id="PTHR47934">
    <property type="entry name" value="PENTATRICOPEPTIDE REPEAT-CONTAINING PROTEIN PET309, MITOCHONDRIAL"/>
    <property type="match status" value="1"/>
</dbReference>
<evidence type="ECO:0008006" key="5">
    <source>
        <dbReference type="Google" id="ProtNLM"/>
    </source>
</evidence>
<protein>
    <recommendedName>
        <fullName evidence="5">Pentatricopeptide repeat protein</fullName>
    </recommendedName>
</protein>
<evidence type="ECO:0000313" key="3">
    <source>
        <dbReference type="EMBL" id="KAG9685128.1"/>
    </source>
</evidence>
<reference evidence="3" key="1">
    <citation type="journal article" date="2021" name="J Fungi (Basel)">
        <title>Virulence traits and population genomics of the black yeast Aureobasidium melanogenum.</title>
        <authorList>
            <person name="Cernosa A."/>
            <person name="Sun X."/>
            <person name="Gostincar C."/>
            <person name="Fang C."/>
            <person name="Gunde-Cimerman N."/>
            <person name="Song Z."/>
        </authorList>
    </citation>
    <scope>NUCLEOTIDE SEQUENCE</scope>
    <source>
        <strain evidence="3">EXF-9911</strain>
    </source>
</reference>
<proteinExistence type="predicted"/>
<evidence type="ECO:0000256" key="2">
    <source>
        <dbReference type="SAM" id="MobiDB-lite"/>
    </source>
</evidence>
<dbReference type="AlphaFoldDB" id="A0A9P8J4T3"/>
<dbReference type="GO" id="GO:0006396">
    <property type="term" value="P:RNA processing"/>
    <property type="evidence" value="ECO:0007669"/>
    <property type="project" value="TreeGrafter"/>
</dbReference>
<feature type="non-terminal residue" evidence="3">
    <location>
        <position position="866"/>
    </location>
</feature>
<name>A0A9P8J4T3_AURME</name>
<dbReference type="OrthoDB" id="185373at2759"/>